<reference evidence="2" key="2">
    <citation type="submission" date="2023-05" db="EMBL/GenBank/DDBJ databases">
        <authorList>
            <consortium name="Lawrence Berkeley National Laboratory"/>
            <person name="Steindorff A."/>
            <person name="Hensen N."/>
            <person name="Bonometti L."/>
            <person name="Westerberg I."/>
            <person name="Brannstrom I.O."/>
            <person name="Guillou S."/>
            <person name="Cros-Aarteil S."/>
            <person name="Calhoun S."/>
            <person name="Haridas S."/>
            <person name="Kuo A."/>
            <person name="Mondo S."/>
            <person name="Pangilinan J."/>
            <person name="Riley R."/>
            <person name="Labutti K."/>
            <person name="Andreopoulos B."/>
            <person name="Lipzen A."/>
            <person name="Chen C."/>
            <person name="Yanf M."/>
            <person name="Daum C."/>
            <person name="Ng V."/>
            <person name="Clum A."/>
            <person name="Ohm R."/>
            <person name="Martin F."/>
            <person name="Silar P."/>
            <person name="Natvig D."/>
            <person name="Lalanne C."/>
            <person name="Gautier V."/>
            <person name="Ament-Velasquez S.L."/>
            <person name="Kruys A."/>
            <person name="Hutchinson M.I."/>
            <person name="Powell A.J."/>
            <person name="Barry K."/>
            <person name="Miller A.N."/>
            <person name="Grigoriev I.V."/>
            <person name="Debuchy R."/>
            <person name="Gladieux P."/>
            <person name="Thoren M.H."/>
            <person name="Johannesson H."/>
        </authorList>
    </citation>
    <scope>NUCLEOTIDE SEQUENCE</scope>
    <source>
        <strain evidence="2">CBS 315.58</strain>
    </source>
</reference>
<protein>
    <recommendedName>
        <fullName evidence="1">DUF6546 domain-containing protein</fullName>
    </recommendedName>
</protein>
<dbReference type="AlphaFoldDB" id="A0AAN6XMC2"/>
<name>A0AAN6XMC2_9PEZI</name>
<evidence type="ECO:0000313" key="2">
    <source>
        <dbReference type="EMBL" id="KAK4202246.1"/>
    </source>
</evidence>
<dbReference type="EMBL" id="MU863899">
    <property type="protein sequence ID" value="KAK4202246.1"/>
    <property type="molecule type" value="Genomic_DNA"/>
</dbReference>
<evidence type="ECO:0000313" key="3">
    <source>
        <dbReference type="Proteomes" id="UP001303160"/>
    </source>
</evidence>
<comment type="caution">
    <text evidence="2">The sequence shown here is derived from an EMBL/GenBank/DDBJ whole genome shotgun (WGS) entry which is preliminary data.</text>
</comment>
<dbReference type="Proteomes" id="UP001303160">
    <property type="component" value="Unassembled WGS sequence"/>
</dbReference>
<sequence>MGFDEVDITRVALRMPKLKVMELWDGREGLACVFRYQASGDRAGQRARITWRSNWHMNLERRVCQAWEAAAVQRDQRVGELDVVEDSEILYLGKDEIRSHGSRGCDPSPTARERGDPPGVIVADQSCVNAHVVYGTQWEATVTFLLLATNIHLEISRHTSRALFRSFKVSEHLHLQLSKEHEDSYKQTPAFIKWSSWWLGYVDGDQQGLKGRKFSISTLILTLDGSPLLHSAGRVPFLSPAQPLAAAAWPPPRLLRARCSTDTFLQPGRSEPPLLPIDHRRSSRPADVFPLPLVLVVPAAAAAAPPPEGANE</sequence>
<evidence type="ECO:0000259" key="1">
    <source>
        <dbReference type="Pfam" id="PF20183"/>
    </source>
</evidence>
<keyword evidence="3" id="KW-1185">Reference proteome</keyword>
<feature type="domain" description="DUF6546" evidence="1">
    <location>
        <begin position="10"/>
        <end position="101"/>
    </location>
</feature>
<proteinExistence type="predicted"/>
<reference evidence="2" key="1">
    <citation type="journal article" date="2023" name="Mol. Phylogenet. Evol.">
        <title>Genome-scale phylogeny and comparative genomics of the fungal order Sordariales.</title>
        <authorList>
            <person name="Hensen N."/>
            <person name="Bonometti L."/>
            <person name="Westerberg I."/>
            <person name="Brannstrom I.O."/>
            <person name="Guillou S."/>
            <person name="Cros-Aarteil S."/>
            <person name="Calhoun S."/>
            <person name="Haridas S."/>
            <person name="Kuo A."/>
            <person name="Mondo S."/>
            <person name="Pangilinan J."/>
            <person name="Riley R."/>
            <person name="LaButti K."/>
            <person name="Andreopoulos B."/>
            <person name="Lipzen A."/>
            <person name="Chen C."/>
            <person name="Yan M."/>
            <person name="Daum C."/>
            <person name="Ng V."/>
            <person name="Clum A."/>
            <person name="Steindorff A."/>
            <person name="Ohm R.A."/>
            <person name="Martin F."/>
            <person name="Silar P."/>
            <person name="Natvig D.O."/>
            <person name="Lalanne C."/>
            <person name="Gautier V."/>
            <person name="Ament-Velasquez S.L."/>
            <person name="Kruys A."/>
            <person name="Hutchinson M.I."/>
            <person name="Powell A.J."/>
            <person name="Barry K."/>
            <person name="Miller A.N."/>
            <person name="Grigoriev I.V."/>
            <person name="Debuchy R."/>
            <person name="Gladieux P."/>
            <person name="Hiltunen Thoren M."/>
            <person name="Johannesson H."/>
        </authorList>
    </citation>
    <scope>NUCLEOTIDE SEQUENCE</scope>
    <source>
        <strain evidence="2">CBS 315.58</strain>
    </source>
</reference>
<dbReference type="Pfam" id="PF20183">
    <property type="entry name" value="DUF6546"/>
    <property type="match status" value="1"/>
</dbReference>
<dbReference type="InterPro" id="IPR046676">
    <property type="entry name" value="DUF6546"/>
</dbReference>
<accession>A0AAN6XMC2</accession>
<gene>
    <name evidence="2" type="ORF">QBC40DRAFT_294938</name>
</gene>
<organism evidence="2 3">
    <name type="scientific">Triangularia verruculosa</name>
    <dbReference type="NCBI Taxonomy" id="2587418"/>
    <lineage>
        <taxon>Eukaryota</taxon>
        <taxon>Fungi</taxon>
        <taxon>Dikarya</taxon>
        <taxon>Ascomycota</taxon>
        <taxon>Pezizomycotina</taxon>
        <taxon>Sordariomycetes</taxon>
        <taxon>Sordariomycetidae</taxon>
        <taxon>Sordariales</taxon>
        <taxon>Podosporaceae</taxon>
        <taxon>Triangularia</taxon>
    </lineage>
</organism>